<organism evidence="1 2">
    <name type="scientific">Sphingobium yanoikuyae</name>
    <name type="common">Sphingomonas yanoikuyae</name>
    <dbReference type="NCBI Taxonomy" id="13690"/>
    <lineage>
        <taxon>Bacteria</taxon>
        <taxon>Pseudomonadati</taxon>
        <taxon>Pseudomonadota</taxon>
        <taxon>Alphaproteobacteria</taxon>
        <taxon>Sphingomonadales</taxon>
        <taxon>Sphingomonadaceae</taxon>
        <taxon>Sphingobium</taxon>
    </lineage>
</organism>
<dbReference type="AlphaFoldDB" id="A0A9X7UCX8"/>
<dbReference type="Proteomes" id="UP000515377">
    <property type="component" value="Chromosome"/>
</dbReference>
<proteinExistence type="predicted"/>
<dbReference type="EMBL" id="CP060122">
    <property type="protein sequence ID" value="QNG46114.1"/>
    <property type="molecule type" value="Genomic_DNA"/>
</dbReference>
<evidence type="ECO:0000313" key="1">
    <source>
        <dbReference type="EMBL" id="QNG46114.1"/>
    </source>
</evidence>
<evidence type="ECO:0000313" key="2">
    <source>
        <dbReference type="Proteomes" id="UP000515377"/>
    </source>
</evidence>
<protein>
    <submittedName>
        <fullName evidence="1">Uncharacterized protein</fullName>
    </submittedName>
</protein>
<reference evidence="1 2" key="1">
    <citation type="submission" date="2020-07" db="EMBL/GenBank/DDBJ databases">
        <title>Whole genome sequence of Sphingobium yanoikuyae A3.</title>
        <authorList>
            <person name="Han S.-S."/>
        </authorList>
    </citation>
    <scope>NUCLEOTIDE SEQUENCE [LARGE SCALE GENOMIC DNA]</scope>
    <source>
        <strain evidence="1 2">A3</strain>
    </source>
</reference>
<accession>A0A9X7UCX8</accession>
<gene>
    <name evidence="1" type="ORF">H3V42_00035</name>
</gene>
<sequence length="156" mass="17060">MQNDLAQTIAGIIDPPAWADRAALRAAGRRVLRESERTRKMDEQRRATSLKKAKAILEALESLGPDGFKGSYNALEERALQAEVLLSSMMKGGEMLAQALGEAGETFGFLHASMFGAESHLRQHGWIKPAVCNCQAPPTHMSNDCPIHGLDDMEPF</sequence>
<name>A0A9X7UCX8_SPHYA</name>